<evidence type="ECO:0000313" key="4">
    <source>
        <dbReference type="Proteomes" id="UP001558652"/>
    </source>
</evidence>
<dbReference type="InterPro" id="IPR000477">
    <property type="entry name" value="RT_dom"/>
</dbReference>
<evidence type="ECO:0000256" key="1">
    <source>
        <dbReference type="SAM" id="MobiDB-lite"/>
    </source>
</evidence>
<feature type="compositionally biased region" description="Basic and acidic residues" evidence="1">
    <location>
        <begin position="212"/>
        <end position="221"/>
    </location>
</feature>
<protein>
    <recommendedName>
        <fullName evidence="2">Reverse transcriptase domain-containing protein</fullName>
    </recommendedName>
</protein>
<evidence type="ECO:0000313" key="3">
    <source>
        <dbReference type="EMBL" id="KAL1117507.1"/>
    </source>
</evidence>
<sequence length="241" mass="26228">MSPTGLITQLIAPKAAQQFSSGDPCPTPLTPVTAPTPFRQHRSFIVIHGSAQSPYFPIEAGVSQGSILSPLLYSVYTSDIPEHPATLLTSFADDTAILSTNSDPTLASLNLQSHLTTLQTRCSNWKFRGRDNVVADYLFRIVNAIDSPSPTLGVHEEVTWDPESFDLSFLGAPEGENLEPPGLGLLRRRVEEGSGLPAIPEAATGMTPVSRPESERGSAERRELLWERGSLINRPKTRRVN</sequence>
<dbReference type="AlphaFoldDB" id="A0ABD0Y2R6"/>
<dbReference type="EMBL" id="JBFDAA010000015">
    <property type="protein sequence ID" value="KAL1117507.1"/>
    <property type="molecule type" value="Genomic_DNA"/>
</dbReference>
<keyword evidence="4" id="KW-1185">Reference proteome</keyword>
<dbReference type="PROSITE" id="PS50878">
    <property type="entry name" value="RT_POL"/>
    <property type="match status" value="1"/>
</dbReference>
<reference evidence="3 4" key="1">
    <citation type="submission" date="2024-07" db="EMBL/GenBank/DDBJ databases">
        <title>Chromosome-level genome assembly of the water stick insect Ranatra chinensis (Heteroptera: Nepidae).</title>
        <authorList>
            <person name="Liu X."/>
        </authorList>
    </citation>
    <scope>NUCLEOTIDE SEQUENCE [LARGE SCALE GENOMIC DNA]</scope>
    <source>
        <strain evidence="3">Cailab_2021Rc</strain>
        <tissue evidence="3">Muscle</tissue>
    </source>
</reference>
<comment type="caution">
    <text evidence="3">The sequence shown here is derived from an EMBL/GenBank/DDBJ whole genome shotgun (WGS) entry which is preliminary data.</text>
</comment>
<evidence type="ECO:0000259" key="2">
    <source>
        <dbReference type="PROSITE" id="PS50878"/>
    </source>
</evidence>
<feature type="region of interest" description="Disordered" evidence="1">
    <location>
        <begin position="195"/>
        <end position="221"/>
    </location>
</feature>
<feature type="domain" description="Reverse transcriptase" evidence="2">
    <location>
        <begin position="1"/>
        <end position="156"/>
    </location>
</feature>
<dbReference type="Pfam" id="PF00078">
    <property type="entry name" value="RVT_1"/>
    <property type="match status" value="1"/>
</dbReference>
<organism evidence="3 4">
    <name type="scientific">Ranatra chinensis</name>
    <dbReference type="NCBI Taxonomy" id="642074"/>
    <lineage>
        <taxon>Eukaryota</taxon>
        <taxon>Metazoa</taxon>
        <taxon>Ecdysozoa</taxon>
        <taxon>Arthropoda</taxon>
        <taxon>Hexapoda</taxon>
        <taxon>Insecta</taxon>
        <taxon>Pterygota</taxon>
        <taxon>Neoptera</taxon>
        <taxon>Paraneoptera</taxon>
        <taxon>Hemiptera</taxon>
        <taxon>Heteroptera</taxon>
        <taxon>Panheteroptera</taxon>
        <taxon>Nepomorpha</taxon>
        <taxon>Nepidae</taxon>
        <taxon>Ranatrinae</taxon>
        <taxon>Ranatra</taxon>
    </lineage>
</organism>
<name>A0ABD0Y2R6_9HEMI</name>
<accession>A0ABD0Y2R6</accession>
<gene>
    <name evidence="3" type="ORF">AAG570_003826</name>
</gene>
<dbReference type="Proteomes" id="UP001558652">
    <property type="component" value="Unassembled WGS sequence"/>
</dbReference>
<proteinExistence type="predicted"/>